<evidence type="ECO:0000256" key="4">
    <source>
        <dbReference type="ARBA" id="ARBA00022692"/>
    </source>
</evidence>
<sequence length="616" mass="70323">MYNNLLYFLVAIFLFSVDSVPTEPLLPAWQGGLIFLFLLLGYNRIARRAYRQPTAVSSAGYFGTEKRLSILALCFFAVSLYSCDPKFYLSRLPGAGLMPALVNILGLLIFIIFLALMWRAGKENYQRIFDRKYSVSGFVLANLKVNLPIVLPWIILSLCYDLLALLPFPGLQKFAGSQWGDLLFFAVFLGFVILFFPPLVRRLWGCKKLPDGYLKERLEKFCKRQGFSADFYLWPLFEGRVLTAGVVGIVPGLRYILITPALLETLSLEELEAVIAHELGHIKKRHLLLYVFLIAGFSLLAGLVAEPMVYLVLSIDPLNRAMMQFNMSAESILTVAGAVPLLFFMIIYFRYIFGYFIRNFERQADLFTLSAVGSGRPLISAFEKIALLSGDIRDQPNWHHFGIGERITCLEQAEREPVRVERHNRKVRYSLVGYCCIMALSALLLSRIPTDELAKRYQENYAETFLLQKVKQEPERALWQRMIGDLMLNRKMERKALEAYEKAYSIEPTNPEIMNNLAWLLLTSEDVSLRNPVKALTLARGAVALQPKPHILDTLATAYWAMGLVEEAVKIEEEAMRIDSAQKRFYQARIAKFTSESYEDEIRALAEKNKTEKNPE</sequence>
<proteinExistence type="predicted"/>
<dbReference type="InterPro" id="IPR019734">
    <property type="entry name" value="TPR_rpt"/>
</dbReference>
<name>A0A8D5FW88_9BACT</name>
<feature type="domain" description="Peptidase M48" evidence="13">
    <location>
        <begin position="210"/>
        <end position="396"/>
    </location>
</feature>
<evidence type="ECO:0000256" key="7">
    <source>
        <dbReference type="ARBA" id="ARBA00022833"/>
    </source>
</evidence>
<dbReference type="PANTHER" id="PTHR43221:SF2">
    <property type="entry name" value="PROTEASE HTPX HOMOLOG"/>
    <property type="match status" value="1"/>
</dbReference>
<evidence type="ECO:0000256" key="5">
    <source>
        <dbReference type="ARBA" id="ARBA00022723"/>
    </source>
</evidence>
<feature type="repeat" description="TPR" evidence="11">
    <location>
        <begin position="477"/>
        <end position="510"/>
    </location>
</feature>
<comment type="cofactor">
    <cofactor evidence="1">
        <name>Zn(2+)</name>
        <dbReference type="ChEBI" id="CHEBI:29105"/>
    </cofactor>
</comment>
<protein>
    <recommendedName>
        <fullName evidence="13">Peptidase M48 domain-containing protein</fullName>
    </recommendedName>
</protein>
<evidence type="ECO:0000256" key="11">
    <source>
        <dbReference type="PROSITE-ProRule" id="PRU00339"/>
    </source>
</evidence>
<keyword evidence="6" id="KW-0378">Hydrolase</keyword>
<feature type="transmembrane region" description="Helical" evidence="12">
    <location>
        <begin position="429"/>
        <end position="448"/>
    </location>
</feature>
<feature type="transmembrane region" description="Helical" evidence="12">
    <location>
        <begin position="139"/>
        <end position="163"/>
    </location>
</feature>
<evidence type="ECO:0000313" key="15">
    <source>
        <dbReference type="Proteomes" id="UP000826725"/>
    </source>
</evidence>
<evidence type="ECO:0000256" key="10">
    <source>
        <dbReference type="ARBA" id="ARBA00023136"/>
    </source>
</evidence>
<dbReference type="GO" id="GO:0006508">
    <property type="term" value="P:proteolysis"/>
    <property type="evidence" value="ECO:0007669"/>
    <property type="project" value="UniProtKB-KW"/>
</dbReference>
<keyword evidence="2" id="KW-1003">Cell membrane</keyword>
<evidence type="ECO:0000256" key="3">
    <source>
        <dbReference type="ARBA" id="ARBA00022670"/>
    </source>
</evidence>
<dbReference type="EMBL" id="AP024086">
    <property type="protein sequence ID" value="BCL62799.1"/>
    <property type="molecule type" value="Genomic_DNA"/>
</dbReference>
<feature type="transmembrane region" description="Helical" evidence="12">
    <location>
        <begin position="332"/>
        <end position="353"/>
    </location>
</feature>
<gene>
    <name evidence="14" type="ORF">DGMP_34920</name>
</gene>
<evidence type="ECO:0000256" key="1">
    <source>
        <dbReference type="ARBA" id="ARBA00001947"/>
    </source>
</evidence>
<keyword evidence="15" id="KW-1185">Reference proteome</keyword>
<feature type="transmembrane region" description="Helical" evidence="12">
    <location>
        <begin position="100"/>
        <end position="118"/>
    </location>
</feature>
<evidence type="ECO:0000256" key="9">
    <source>
        <dbReference type="ARBA" id="ARBA00023049"/>
    </source>
</evidence>
<feature type="transmembrane region" description="Helical" evidence="12">
    <location>
        <begin position="67"/>
        <end position="88"/>
    </location>
</feature>
<feature type="transmembrane region" description="Helical" evidence="12">
    <location>
        <begin position="29"/>
        <end position="46"/>
    </location>
</feature>
<reference evidence="14" key="1">
    <citation type="submission" date="2020-09" db="EMBL/GenBank/DDBJ databases">
        <title>Desulfogranum mesoprofundum gen. nov., sp. nov., a novel mesophilic, sulfate-reducing chemolithoautotroph isolated from a deep-sea hydrothermal vent chimney in the Suiyo Seamount.</title>
        <authorList>
            <person name="Hashimoto Y."/>
            <person name="Nakagawa S."/>
        </authorList>
    </citation>
    <scope>NUCLEOTIDE SEQUENCE</scope>
    <source>
        <strain evidence="14">KT2</strain>
    </source>
</reference>
<keyword evidence="10 12" id="KW-0472">Membrane</keyword>
<evidence type="ECO:0000256" key="2">
    <source>
        <dbReference type="ARBA" id="ARBA00022475"/>
    </source>
</evidence>
<dbReference type="GO" id="GO:0004222">
    <property type="term" value="F:metalloendopeptidase activity"/>
    <property type="evidence" value="ECO:0007669"/>
    <property type="project" value="InterPro"/>
</dbReference>
<keyword evidence="7" id="KW-0862">Zinc</keyword>
<dbReference type="PROSITE" id="PS50005">
    <property type="entry name" value="TPR"/>
    <property type="match status" value="1"/>
</dbReference>
<evidence type="ECO:0000259" key="13">
    <source>
        <dbReference type="Pfam" id="PF01435"/>
    </source>
</evidence>
<keyword evidence="9" id="KW-0482">Metalloprotease</keyword>
<dbReference type="InterPro" id="IPR001915">
    <property type="entry name" value="Peptidase_M48"/>
</dbReference>
<dbReference type="PANTHER" id="PTHR43221">
    <property type="entry name" value="PROTEASE HTPX"/>
    <property type="match status" value="1"/>
</dbReference>
<dbReference type="InterPro" id="IPR050083">
    <property type="entry name" value="HtpX_protease"/>
</dbReference>
<accession>A0A8D5FW88</accession>
<feature type="transmembrane region" description="Helical" evidence="12">
    <location>
        <begin position="287"/>
        <end position="312"/>
    </location>
</feature>
<dbReference type="CDD" id="cd07345">
    <property type="entry name" value="M48A_Ste24p-like"/>
    <property type="match status" value="1"/>
</dbReference>
<evidence type="ECO:0000256" key="6">
    <source>
        <dbReference type="ARBA" id="ARBA00022801"/>
    </source>
</evidence>
<keyword evidence="3" id="KW-0645">Protease</keyword>
<evidence type="ECO:0000256" key="8">
    <source>
        <dbReference type="ARBA" id="ARBA00022989"/>
    </source>
</evidence>
<dbReference type="RefSeq" id="WP_228855110.1">
    <property type="nucleotide sequence ID" value="NZ_AP024086.1"/>
</dbReference>
<keyword evidence="8 12" id="KW-1133">Transmembrane helix</keyword>
<dbReference type="Proteomes" id="UP000826725">
    <property type="component" value="Chromosome"/>
</dbReference>
<organism evidence="14 15">
    <name type="scientific">Desulfomarina profundi</name>
    <dbReference type="NCBI Taxonomy" id="2772557"/>
    <lineage>
        <taxon>Bacteria</taxon>
        <taxon>Pseudomonadati</taxon>
        <taxon>Thermodesulfobacteriota</taxon>
        <taxon>Desulfobulbia</taxon>
        <taxon>Desulfobulbales</taxon>
        <taxon>Desulfobulbaceae</taxon>
        <taxon>Desulfomarina</taxon>
    </lineage>
</organism>
<evidence type="ECO:0000256" key="12">
    <source>
        <dbReference type="SAM" id="Phobius"/>
    </source>
</evidence>
<keyword evidence="4 12" id="KW-0812">Transmembrane</keyword>
<dbReference type="AlphaFoldDB" id="A0A8D5FW88"/>
<dbReference type="KEGG" id="dbk:DGMP_34920"/>
<dbReference type="Pfam" id="PF01435">
    <property type="entry name" value="Peptidase_M48"/>
    <property type="match status" value="1"/>
</dbReference>
<keyword evidence="5" id="KW-0479">Metal-binding</keyword>
<keyword evidence="11" id="KW-0802">TPR repeat</keyword>
<dbReference type="GO" id="GO:0046872">
    <property type="term" value="F:metal ion binding"/>
    <property type="evidence" value="ECO:0007669"/>
    <property type="project" value="UniProtKB-KW"/>
</dbReference>
<evidence type="ECO:0000313" key="14">
    <source>
        <dbReference type="EMBL" id="BCL62799.1"/>
    </source>
</evidence>
<feature type="transmembrane region" description="Helical" evidence="12">
    <location>
        <begin position="183"/>
        <end position="200"/>
    </location>
</feature>